<name>A0ABQ2F0N7_9DEIO</name>
<keyword evidence="1" id="KW-1133">Transmembrane helix</keyword>
<gene>
    <name evidence="2" type="ORF">GCM10008955_36270</name>
</gene>
<evidence type="ECO:0000313" key="3">
    <source>
        <dbReference type="Proteomes" id="UP000647587"/>
    </source>
</evidence>
<sequence length="172" mass="18125">MPLGRSAPAGVQNAYTAETDSDRAVADSLVVSHGQGKVAFQVKGASAELADALPEAPPEFRNFPRAKHQGGNKSDQANVHGSKIYRDLLTPGGCACPVRIEGIQRAVLNDFHRGRDAGPLWSWLIDLSGVFLTVVSLTGLALLVFLKKIRAGALITLVAGGVIMVGLMHFGV</sequence>
<keyword evidence="1" id="KW-0472">Membrane</keyword>
<proteinExistence type="predicted"/>
<comment type="caution">
    <text evidence="2">The sequence shown here is derived from an EMBL/GenBank/DDBJ whole genome shotgun (WGS) entry which is preliminary data.</text>
</comment>
<protein>
    <recommendedName>
        <fullName evidence="4">Peptidase</fullName>
    </recommendedName>
</protein>
<dbReference type="InterPro" id="IPR032307">
    <property type="entry name" value="PepSY_TM-like_2"/>
</dbReference>
<evidence type="ECO:0008006" key="4">
    <source>
        <dbReference type="Google" id="ProtNLM"/>
    </source>
</evidence>
<feature type="transmembrane region" description="Helical" evidence="1">
    <location>
        <begin position="120"/>
        <end position="146"/>
    </location>
</feature>
<feature type="transmembrane region" description="Helical" evidence="1">
    <location>
        <begin position="153"/>
        <end position="171"/>
    </location>
</feature>
<accession>A0ABQ2F0N7</accession>
<organism evidence="2 3">
    <name type="scientific">Deinococcus malanensis</name>
    <dbReference type="NCBI Taxonomy" id="1706855"/>
    <lineage>
        <taxon>Bacteria</taxon>
        <taxon>Thermotogati</taxon>
        <taxon>Deinococcota</taxon>
        <taxon>Deinococci</taxon>
        <taxon>Deinococcales</taxon>
        <taxon>Deinococcaceae</taxon>
        <taxon>Deinococcus</taxon>
    </lineage>
</organism>
<dbReference type="Pfam" id="PF16357">
    <property type="entry name" value="PepSY_TM_like_2"/>
    <property type="match status" value="1"/>
</dbReference>
<reference evidence="3" key="1">
    <citation type="journal article" date="2019" name="Int. J. Syst. Evol. Microbiol.">
        <title>The Global Catalogue of Microorganisms (GCM) 10K type strain sequencing project: providing services to taxonomists for standard genome sequencing and annotation.</title>
        <authorList>
            <consortium name="The Broad Institute Genomics Platform"/>
            <consortium name="The Broad Institute Genome Sequencing Center for Infectious Disease"/>
            <person name="Wu L."/>
            <person name="Ma J."/>
        </authorList>
    </citation>
    <scope>NUCLEOTIDE SEQUENCE [LARGE SCALE GENOMIC DNA]</scope>
    <source>
        <strain evidence="3">JCM 30331</strain>
    </source>
</reference>
<evidence type="ECO:0000313" key="2">
    <source>
        <dbReference type="EMBL" id="GGK39161.1"/>
    </source>
</evidence>
<dbReference type="Proteomes" id="UP000647587">
    <property type="component" value="Unassembled WGS sequence"/>
</dbReference>
<keyword evidence="1" id="KW-0812">Transmembrane</keyword>
<dbReference type="PANTHER" id="PTHR40115">
    <property type="entry name" value="INNER MEMBRANE PROTEIN WITH PEPSY TM HELIX"/>
    <property type="match status" value="1"/>
</dbReference>
<dbReference type="EMBL" id="BMPP01000020">
    <property type="protein sequence ID" value="GGK39161.1"/>
    <property type="molecule type" value="Genomic_DNA"/>
</dbReference>
<keyword evidence="3" id="KW-1185">Reference proteome</keyword>
<evidence type="ECO:0000256" key="1">
    <source>
        <dbReference type="SAM" id="Phobius"/>
    </source>
</evidence>
<dbReference type="PANTHER" id="PTHR40115:SF1">
    <property type="entry name" value="INNER MEMBRANE PROTEIN WITH PEPSY TM HELIX"/>
    <property type="match status" value="1"/>
</dbReference>